<evidence type="ECO:0000313" key="4">
    <source>
        <dbReference type="Proteomes" id="UP000198902"/>
    </source>
</evidence>
<evidence type="ECO:0000313" key="3">
    <source>
        <dbReference type="EMBL" id="CQR50678.1"/>
    </source>
</evidence>
<protein>
    <recommendedName>
        <fullName evidence="2">DUF7314 domain-containing protein</fullName>
    </recommendedName>
</protein>
<keyword evidence="1" id="KW-1133">Transmembrane helix</keyword>
<evidence type="ECO:0000259" key="2">
    <source>
        <dbReference type="Pfam" id="PF23996"/>
    </source>
</evidence>
<name>A0A0D6JSR0_9EURY</name>
<gene>
    <name evidence="3" type="ORF">BN996_02161</name>
</gene>
<organism evidence="3 4">
    <name type="scientific">Haloferax massiliensis</name>
    <dbReference type="NCBI Taxonomy" id="1476858"/>
    <lineage>
        <taxon>Archaea</taxon>
        <taxon>Methanobacteriati</taxon>
        <taxon>Methanobacteriota</taxon>
        <taxon>Stenosarchaea group</taxon>
        <taxon>Halobacteria</taxon>
        <taxon>Halobacteriales</taxon>
        <taxon>Haloferacaceae</taxon>
        <taxon>Haloferax</taxon>
    </lineage>
</organism>
<keyword evidence="4" id="KW-1185">Reference proteome</keyword>
<dbReference type="EMBL" id="CSTE01000002">
    <property type="protein sequence ID" value="CQR50678.1"/>
    <property type="molecule type" value="Genomic_DNA"/>
</dbReference>
<sequence>MADEFIKGLGILTGSGLAWLVLASWYRTSSFESSKQLIEPLSSGATEGLFNIIGVTLMDVFLWFALLGALTFWVLIPAGHQIMSALEERRNAQ</sequence>
<accession>A0A0D6JSR0</accession>
<dbReference type="AlphaFoldDB" id="A0A0D6JSR0"/>
<reference evidence="4" key="1">
    <citation type="submission" date="2015-03" db="EMBL/GenBank/DDBJ databases">
        <authorList>
            <person name="Urmite Genomes"/>
        </authorList>
    </citation>
    <scope>NUCLEOTIDE SEQUENCE [LARGE SCALE GENOMIC DNA]</scope>
    <source>
        <strain evidence="4">Arc-Hr</strain>
    </source>
</reference>
<proteinExistence type="predicted"/>
<dbReference type="OrthoDB" id="209648at2157"/>
<feature type="domain" description="DUF7314" evidence="2">
    <location>
        <begin position="1"/>
        <end position="89"/>
    </location>
</feature>
<dbReference type="InterPro" id="IPR055738">
    <property type="entry name" value="DUF7314"/>
</dbReference>
<dbReference type="Proteomes" id="UP000198902">
    <property type="component" value="Unassembled WGS sequence"/>
</dbReference>
<keyword evidence="1" id="KW-0472">Membrane</keyword>
<evidence type="ECO:0000256" key="1">
    <source>
        <dbReference type="SAM" id="Phobius"/>
    </source>
</evidence>
<feature type="transmembrane region" description="Helical" evidence="1">
    <location>
        <begin position="48"/>
        <end position="76"/>
    </location>
</feature>
<dbReference type="RefSeq" id="WP_004971174.1">
    <property type="nucleotide sequence ID" value="NZ_CABLRR010000002.1"/>
</dbReference>
<feature type="transmembrane region" description="Helical" evidence="1">
    <location>
        <begin position="9"/>
        <end position="28"/>
    </location>
</feature>
<dbReference type="Pfam" id="PF23996">
    <property type="entry name" value="DUF7314"/>
    <property type="match status" value="1"/>
</dbReference>
<keyword evidence="1" id="KW-0812">Transmembrane</keyword>